<protein>
    <submittedName>
        <fullName evidence="9">HTTM domain-containing protein</fullName>
    </submittedName>
</protein>
<dbReference type="PANTHER" id="PTHR39535">
    <property type="entry name" value="SPORULATION-DELAYING PROTEIN SDPB"/>
    <property type="match status" value="1"/>
</dbReference>
<keyword evidence="4 7" id="KW-0472">Membrane</keyword>
<dbReference type="InterPro" id="IPR052964">
    <property type="entry name" value="Sporulation_signal_mat"/>
</dbReference>
<evidence type="ECO:0000256" key="2">
    <source>
        <dbReference type="ARBA" id="ARBA00022692"/>
    </source>
</evidence>
<proteinExistence type="predicted"/>
<evidence type="ECO:0000259" key="8">
    <source>
        <dbReference type="SMART" id="SM00752"/>
    </source>
</evidence>
<feature type="transmembrane region" description="Helical" evidence="7">
    <location>
        <begin position="100"/>
        <end position="121"/>
    </location>
</feature>
<evidence type="ECO:0000313" key="9">
    <source>
        <dbReference type="EMBL" id="MCM2371046.1"/>
    </source>
</evidence>
<sequence length="463" mass="51300">MIAMLSTAVLGGRLKKSAGEFLDAWDDFWFAARHIETLAVLRIITGAMLLYSHVVLATDLDSFIGVDAWINNDTSRALHDGTLGEPTAAWSYLWDINSPALIGVHHFITILVAAAFMVGFLTRITGPLAWWFQLMVIHRLLGSLFGLDQILTYCVMYLAFTPCGAVFSVDAWLRRRLFGNAESISQKWNWLLPDDLPSVSANVATRLLQLHLCVIYLFGGLAKARGQLWWDGTAMWFAVGNYEYQSLDVTFLAAYPRFFTALTHLTLFWEVFYCALIWPRWTRPLTLATAVAVHGGIALGLGMATFGLMMIAANGIFISPLMIRRWRGIEVPEPVDAARLEPAAATSKTIPSTKAGTAAIDADLAKRIAELEKGEEAFRKRYVKLKRREAKVEERNERIKATKAKIRAKLEDGTLVRGDKLLDQSGIGLSGIGLDDGQEESSDHADDSLSGYDLLNPNGDEDS</sequence>
<reference evidence="9 10" key="1">
    <citation type="journal article" date="2022" name="Syst. Appl. Microbiol.">
        <title>Rhodopirellula aestuarii sp. nov., a novel member of the genus Rhodopirellula isolated from brackish sediments collected in the Tagus River estuary, Portugal.</title>
        <authorList>
            <person name="Vitorino I.R."/>
            <person name="Klimek D."/>
            <person name="Calusinska M."/>
            <person name="Lobo-da-Cunha A."/>
            <person name="Vasconcelos V."/>
            <person name="Lage O.M."/>
        </authorList>
    </citation>
    <scope>NUCLEOTIDE SEQUENCE [LARGE SCALE GENOMIC DNA]</scope>
    <source>
        <strain evidence="9 10">ICT_H3.1</strain>
    </source>
</reference>
<evidence type="ECO:0000256" key="3">
    <source>
        <dbReference type="ARBA" id="ARBA00022989"/>
    </source>
</evidence>
<name>A0ABT0U2L1_9BACT</name>
<dbReference type="EMBL" id="JAMQBK010000028">
    <property type="protein sequence ID" value="MCM2371046.1"/>
    <property type="molecule type" value="Genomic_DNA"/>
</dbReference>
<evidence type="ECO:0000256" key="1">
    <source>
        <dbReference type="ARBA" id="ARBA00004127"/>
    </source>
</evidence>
<evidence type="ECO:0000256" key="6">
    <source>
        <dbReference type="SAM" id="MobiDB-lite"/>
    </source>
</evidence>
<gene>
    <name evidence="9" type="ORF">NB063_10540</name>
</gene>
<feature type="transmembrane region" description="Helical" evidence="7">
    <location>
        <begin position="258"/>
        <end position="279"/>
    </location>
</feature>
<feature type="compositionally biased region" description="Low complexity" evidence="6">
    <location>
        <begin position="424"/>
        <end position="435"/>
    </location>
</feature>
<keyword evidence="10" id="KW-1185">Reference proteome</keyword>
<feature type="domain" description="HTTM-like" evidence="8">
    <location>
        <begin position="30"/>
        <end position="322"/>
    </location>
</feature>
<feature type="transmembrane region" description="Helical" evidence="7">
    <location>
        <begin position="39"/>
        <end position="57"/>
    </location>
</feature>
<organism evidence="9 10">
    <name type="scientific">Aporhodopirellula aestuarii</name>
    <dbReference type="NCBI Taxonomy" id="2950107"/>
    <lineage>
        <taxon>Bacteria</taxon>
        <taxon>Pseudomonadati</taxon>
        <taxon>Planctomycetota</taxon>
        <taxon>Planctomycetia</taxon>
        <taxon>Pirellulales</taxon>
        <taxon>Pirellulaceae</taxon>
        <taxon>Aporhodopirellula</taxon>
    </lineage>
</organism>
<evidence type="ECO:0000256" key="4">
    <source>
        <dbReference type="ARBA" id="ARBA00023136"/>
    </source>
</evidence>
<evidence type="ECO:0000313" key="10">
    <source>
        <dbReference type="Proteomes" id="UP001202961"/>
    </source>
</evidence>
<keyword evidence="5" id="KW-0175">Coiled coil</keyword>
<evidence type="ECO:0000256" key="7">
    <source>
        <dbReference type="SAM" id="Phobius"/>
    </source>
</evidence>
<feature type="transmembrane region" description="Helical" evidence="7">
    <location>
        <begin position="128"/>
        <end position="144"/>
    </location>
</feature>
<keyword evidence="3 7" id="KW-1133">Transmembrane helix</keyword>
<keyword evidence="2 7" id="KW-0812">Transmembrane</keyword>
<accession>A0ABT0U2L1</accession>
<comment type="caution">
    <text evidence="9">The sequence shown here is derived from an EMBL/GenBank/DDBJ whole genome shotgun (WGS) entry which is preliminary data.</text>
</comment>
<dbReference type="SMART" id="SM00752">
    <property type="entry name" value="HTTM"/>
    <property type="match status" value="1"/>
</dbReference>
<feature type="region of interest" description="Disordered" evidence="6">
    <location>
        <begin position="424"/>
        <end position="463"/>
    </location>
</feature>
<feature type="transmembrane region" description="Helical" evidence="7">
    <location>
        <begin position="291"/>
        <end position="317"/>
    </location>
</feature>
<feature type="coiled-coil region" evidence="5">
    <location>
        <begin position="368"/>
        <end position="405"/>
    </location>
</feature>
<comment type="subcellular location">
    <subcellularLocation>
        <location evidence="1">Endomembrane system</location>
        <topology evidence="1">Multi-pass membrane protein</topology>
    </subcellularLocation>
</comment>
<dbReference type="PANTHER" id="PTHR39535:SF2">
    <property type="entry name" value="HTTM DOMAIN-CONTAINING PROTEIN"/>
    <property type="match status" value="1"/>
</dbReference>
<evidence type="ECO:0000256" key="5">
    <source>
        <dbReference type="SAM" id="Coils"/>
    </source>
</evidence>
<dbReference type="InterPro" id="IPR011020">
    <property type="entry name" value="HTTM-like"/>
</dbReference>
<dbReference type="Proteomes" id="UP001202961">
    <property type="component" value="Unassembled WGS sequence"/>
</dbReference>
<feature type="transmembrane region" description="Helical" evidence="7">
    <location>
        <begin position="150"/>
        <end position="173"/>
    </location>
</feature>